<dbReference type="PANTHER" id="PTHR35459">
    <property type="entry name" value="T1N6.14 PROTEIN"/>
    <property type="match status" value="1"/>
</dbReference>
<feature type="compositionally biased region" description="Polar residues" evidence="1">
    <location>
        <begin position="1"/>
        <end position="14"/>
    </location>
</feature>
<feature type="compositionally biased region" description="Basic and acidic residues" evidence="1">
    <location>
        <begin position="108"/>
        <end position="119"/>
    </location>
</feature>
<organism evidence="2 3">
    <name type="scientific">Escallonia herrerae</name>
    <dbReference type="NCBI Taxonomy" id="1293975"/>
    <lineage>
        <taxon>Eukaryota</taxon>
        <taxon>Viridiplantae</taxon>
        <taxon>Streptophyta</taxon>
        <taxon>Embryophyta</taxon>
        <taxon>Tracheophyta</taxon>
        <taxon>Spermatophyta</taxon>
        <taxon>Magnoliopsida</taxon>
        <taxon>eudicotyledons</taxon>
        <taxon>Gunneridae</taxon>
        <taxon>Pentapetalae</taxon>
        <taxon>asterids</taxon>
        <taxon>campanulids</taxon>
        <taxon>Escalloniales</taxon>
        <taxon>Escalloniaceae</taxon>
        <taxon>Escallonia</taxon>
    </lineage>
</organism>
<evidence type="ECO:0000313" key="3">
    <source>
        <dbReference type="Proteomes" id="UP001188597"/>
    </source>
</evidence>
<gene>
    <name evidence="2" type="ORF">RJ639_014477</name>
</gene>
<feature type="region of interest" description="Disordered" evidence="1">
    <location>
        <begin position="1"/>
        <end position="30"/>
    </location>
</feature>
<protein>
    <submittedName>
        <fullName evidence="2">Uncharacterized protein</fullName>
    </submittedName>
</protein>
<proteinExistence type="predicted"/>
<comment type="caution">
    <text evidence="2">The sequence shown here is derived from an EMBL/GenBank/DDBJ whole genome shotgun (WGS) entry which is preliminary data.</text>
</comment>
<keyword evidence="3" id="KW-1185">Reference proteome</keyword>
<dbReference type="AlphaFoldDB" id="A0AA89AMH4"/>
<name>A0AA89AMH4_9ASTE</name>
<reference evidence="2" key="1">
    <citation type="submission" date="2022-12" db="EMBL/GenBank/DDBJ databases">
        <title>Draft genome assemblies for two species of Escallonia (Escalloniales).</title>
        <authorList>
            <person name="Chanderbali A."/>
            <person name="Dervinis C."/>
            <person name="Anghel I."/>
            <person name="Soltis D."/>
            <person name="Soltis P."/>
            <person name="Zapata F."/>
        </authorList>
    </citation>
    <scope>NUCLEOTIDE SEQUENCE</scope>
    <source>
        <strain evidence="2">UCBG64.0493</strain>
        <tissue evidence="2">Leaf</tissue>
    </source>
</reference>
<dbReference type="EMBL" id="JAVXUP010001799">
    <property type="protein sequence ID" value="KAK3008010.1"/>
    <property type="molecule type" value="Genomic_DNA"/>
</dbReference>
<feature type="compositionally biased region" description="Basic and acidic residues" evidence="1">
    <location>
        <begin position="130"/>
        <end position="145"/>
    </location>
</feature>
<sequence>MEDPQLAQTLTQNVPPQPAPSTGKKRPLDSNVVDIQESKYFKMRAVLRDLRPHFIEVLRTPDFQNCKAACEIRENMKLMMDLYKEMTAETITQQNEPQGQTLPGDVQDGQKSHEQHQDLEPAGQPPPDRMSLHMPEKQGSEDDPSKGTYVVGGSAFGWNFITFPGDKAVYYGRTRETFRSANVISNA</sequence>
<feature type="region of interest" description="Disordered" evidence="1">
    <location>
        <begin position="94"/>
        <end position="148"/>
    </location>
</feature>
<dbReference type="PANTHER" id="PTHR35459:SF2">
    <property type="entry name" value="T1N6.14 PROTEIN"/>
    <property type="match status" value="1"/>
</dbReference>
<accession>A0AA89AMH4</accession>
<evidence type="ECO:0000256" key="1">
    <source>
        <dbReference type="SAM" id="MobiDB-lite"/>
    </source>
</evidence>
<dbReference type="Proteomes" id="UP001188597">
    <property type="component" value="Unassembled WGS sequence"/>
</dbReference>
<evidence type="ECO:0000313" key="2">
    <source>
        <dbReference type="EMBL" id="KAK3008010.1"/>
    </source>
</evidence>